<evidence type="ECO:0000313" key="2">
    <source>
        <dbReference type="EMBL" id="RJF83160.1"/>
    </source>
</evidence>
<dbReference type="RefSeq" id="WP_119828803.1">
    <property type="nucleotide sequence ID" value="NZ_QYUL01000001.1"/>
</dbReference>
<sequence>MPAMPFAARPTPLLSAAPCSPSERRERSPFAARPGLDGVPTFERDAQAHPPGATHRPAPVPPPRASEPLPTEPMGQIIEMAATGLWVIKRHGVLIDINGRNHWDSAAAVTAAATAHGVPLSDIVIHTGAMA</sequence>
<reference evidence="2 3" key="1">
    <citation type="submission" date="2018-09" db="EMBL/GenBank/DDBJ databases">
        <authorList>
            <person name="Zhu H."/>
        </authorList>
    </citation>
    <scope>NUCLEOTIDE SEQUENCE [LARGE SCALE GENOMIC DNA]</scope>
    <source>
        <strain evidence="2 3">K2W22B-5</strain>
    </source>
</reference>
<gene>
    <name evidence="2" type="ORF">D3877_00165</name>
</gene>
<comment type="caution">
    <text evidence="2">The sequence shown here is derived from an EMBL/GenBank/DDBJ whole genome shotgun (WGS) entry which is preliminary data.</text>
</comment>
<accession>A0A418VZG1</accession>
<dbReference type="Proteomes" id="UP000283458">
    <property type="component" value="Unassembled WGS sequence"/>
</dbReference>
<organism evidence="2 3">
    <name type="scientific">Azospirillum cavernae</name>
    <dbReference type="NCBI Taxonomy" id="2320860"/>
    <lineage>
        <taxon>Bacteria</taxon>
        <taxon>Pseudomonadati</taxon>
        <taxon>Pseudomonadota</taxon>
        <taxon>Alphaproteobacteria</taxon>
        <taxon>Rhodospirillales</taxon>
        <taxon>Azospirillaceae</taxon>
        <taxon>Azospirillum</taxon>
    </lineage>
</organism>
<dbReference type="OrthoDB" id="7306801at2"/>
<evidence type="ECO:0000313" key="3">
    <source>
        <dbReference type="Proteomes" id="UP000283458"/>
    </source>
</evidence>
<feature type="region of interest" description="Disordered" evidence="1">
    <location>
        <begin position="1"/>
        <end position="71"/>
    </location>
</feature>
<dbReference type="AlphaFoldDB" id="A0A418VZG1"/>
<dbReference type="EMBL" id="QYUL01000001">
    <property type="protein sequence ID" value="RJF83160.1"/>
    <property type="molecule type" value="Genomic_DNA"/>
</dbReference>
<keyword evidence="3" id="KW-1185">Reference proteome</keyword>
<proteinExistence type="predicted"/>
<protein>
    <submittedName>
        <fullName evidence="2">Uncharacterized protein</fullName>
    </submittedName>
</protein>
<evidence type="ECO:0000256" key="1">
    <source>
        <dbReference type="SAM" id="MobiDB-lite"/>
    </source>
</evidence>
<name>A0A418VZG1_9PROT</name>